<feature type="non-terminal residue" evidence="4">
    <location>
        <position position="301"/>
    </location>
</feature>
<dbReference type="GO" id="GO:0016020">
    <property type="term" value="C:membrane"/>
    <property type="evidence" value="ECO:0007669"/>
    <property type="project" value="UniProtKB-SubCell"/>
</dbReference>
<evidence type="ECO:0000313" key="4">
    <source>
        <dbReference type="EMBL" id="GAH55379.1"/>
    </source>
</evidence>
<evidence type="ECO:0000259" key="3">
    <source>
        <dbReference type="PROSITE" id="PS50835"/>
    </source>
</evidence>
<feature type="domain" description="Ig-like" evidence="3">
    <location>
        <begin position="70"/>
        <end position="159"/>
    </location>
</feature>
<feature type="domain" description="Ig-like" evidence="3">
    <location>
        <begin position="1"/>
        <end position="60"/>
    </location>
</feature>
<accession>X1HNE0</accession>
<dbReference type="InterPro" id="IPR003599">
    <property type="entry name" value="Ig_sub"/>
</dbReference>
<gene>
    <name evidence="4" type="ORF">S03H2_28256</name>
</gene>
<dbReference type="AlphaFoldDB" id="X1HNE0"/>
<feature type="domain" description="Ig-like" evidence="3">
    <location>
        <begin position="178"/>
        <end position="249"/>
    </location>
</feature>
<evidence type="ECO:0000256" key="2">
    <source>
        <dbReference type="ARBA" id="ARBA00023157"/>
    </source>
</evidence>
<dbReference type="InterPro" id="IPR036179">
    <property type="entry name" value="Ig-like_dom_sf"/>
</dbReference>
<dbReference type="InterPro" id="IPR007110">
    <property type="entry name" value="Ig-like_dom"/>
</dbReference>
<evidence type="ECO:0000256" key="1">
    <source>
        <dbReference type="ARBA" id="ARBA00022737"/>
    </source>
</evidence>
<dbReference type="SUPFAM" id="SSF48726">
    <property type="entry name" value="Immunoglobulin"/>
    <property type="match status" value="3"/>
</dbReference>
<sequence length="301" mass="31547">CLGNTIIFSVTATGSNLTYQWYKDGVALVNGGDISGALSSDLVIANLDFTDAVTYDCRVTGNCGFVDSDPSVLTIDDNISITTEPQDIQACATDNVTFSVVATGSNLSYQWQKDLIDIVGATNSMLILNNIVAGDEASYRCVISNSCGSFLNSQAADLTLYTNTAITVQPIDVTECIGQNTSFIVTASGSNLTYQWKKDGVDLADGGNISGSTTNTLNITGVLAGDNGVYTCEVTGICNVVNSDPANLTLNTNTLITTHPSSQAVCPNANAVFNVVSNGTNLTYQWQKNGVDIVGETNSGF</sequence>
<dbReference type="EMBL" id="BARU01017021">
    <property type="protein sequence ID" value="GAH55379.1"/>
    <property type="molecule type" value="Genomic_DNA"/>
</dbReference>
<dbReference type="PROSITE" id="PS50835">
    <property type="entry name" value="IG_LIKE"/>
    <property type="match status" value="3"/>
</dbReference>
<feature type="non-terminal residue" evidence="4">
    <location>
        <position position="1"/>
    </location>
</feature>
<organism evidence="4">
    <name type="scientific">marine sediment metagenome</name>
    <dbReference type="NCBI Taxonomy" id="412755"/>
    <lineage>
        <taxon>unclassified sequences</taxon>
        <taxon>metagenomes</taxon>
        <taxon>ecological metagenomes</taxon>
    </lineage>
</organism>
<reference evidence="4" key="1">
    <citation type="journal article" date="2014" name="Front. Microbiol.">
        <title>High frequency of phylogenetically diverse reductive dehalogenase-homologous genes in deep subseafloor sedimentary metagenomes.</title>
        <authorList>
            <person name="Kawai M."/>
            <person name="Futagami T."/>
            <person name="Toyoda A."/>
            <person name="Takaki Y."/>
            <person name="Nishi S."/>
            <person name="Hori S."/>
            <person name="Arai W."/>
            <person name="Tsubouchi T."/>
            <person name="Morono Y."/>
            <person name="Uchiyama I."/>
            <person name="Ito T."/>
            <person name="Fujiyama A."/>
            <person name="Inagaki F."/>
            <person name="Takami H."/>
        </authorList>
    </citation>
    <scope>NUCLEOTIDE SEQUENCE</scope>
    <source>
        <strain evidence="4">Expedition CK06-06</strain>
    </source>
</reference>
<dbReference type="CDD" id="cd00096">
    <property type="entry name" value="Ig"/>
    <property type="match status" value="1"/>
</dbReference>
<dbReference type="InterPro" id="IPR013783">
    <property type="entry name" value="Ig-like_fold"/>
</dbReference>
<dbReference type="Pfam" id="PF13927">
    <property type="entry name" value="Ig_3"/>
    <property type="match status" value="1"/>
</dbReference>
<dbReference type="PANTHER" id="PTHR44170:SF6">
    <property type="entry name" value="CONTACTIN"/>
    <property type="match status" value="1"/>
</dbReference>
<keyword evidence="1" id="KW-0677">Repeat</keyword>
<protein>
    <recommendedName>
        <fullName evidence="3">Ig-like domain-containing protein</fullName>
    </recommendedName>
</protein>
<dbReference type="SMART" id="SM00409">
    <property type="entry name" value="IG"/>
    <property type="match status" value="3"/>
</dbReference>
<keyword evidence="2" id="KW-1015">Disulfide bond</keyword>
<dbReference type="GO" id="GO:0098609">
    <property type="term" value="P:cell-cell adhesion"/>
    <property type="evidence" value="ECO:0007669"/>
    <property type="project" value="TreeGrafter"/>
</dbReference>
<name>X1HNE0_9ZZZZ</name>
<dbReference type="Gene3D" id="2.60.40.10">
    <property type="entry name" value="Immunoglobulins"/>
    <property type="match status" value="4"/>
</dbReference>
<dbReference type="PANTHER" id="PTHR44170">
    <property type="entry name" value="PROTEIN SIDEKICK"/>
    <property type="match status" value="1"/>
</dbReference>
<proteinExistence type="predicted"/>
<comment type="caution">
    <text evidence="4">The sequence shown here is derived from an EMBL/GenBank/DDBJ whole genome shotgun (WGS) entry which is preliminary data.</text>
</comment>